<dbReference type="SMART" id="SM00936">
    <property type="entry name" value="PBP5_C"/>
    <property type="match status" value="1"/>
</dbReference>
<organism evidence="18 19">
    <name type="scientific">Candidatus Caccousia avicola</name>
    <dbReference type="NCBI Taxonomy" id="2840721"/>
    <lineage>
        <taxon>Bacteria</taxon>
        <taxon>Bacillati</taxon>
        <taxon>Bacillota</taxon>
        <taxon>Clostridia</taxon>
        <taxon>Eubacteriales</taxon>
        <taxon>Oscillospiraceae</taxon>
        <taxon>Oscillospiraceae incertae sedis</taxon>
        <taxon>Candidatus Caccousia</taxon>
    </lineage>
</organism>
<dbReference type="PANTHER" id="PTHR21581:SF33">
    <property type="entry name" value="D-ALANYL-D-ALANINE CARBOXYPEPTIDASE DACB"/>
    <property type="match status" value="1"/>
</dbReference>
<keyword evidence="7 16" id="KW-0732">Signal</keyword>
<gene>
    <name evidence="18" type="ORF">IAB89_11925</name>
</gene>
<dbReference type="GO" id="GO:0009002">
    <property type="term" value="F:serine-type D-Ala-D-Ala carboxypeptidase activity"/>
    <property type="evidence" value="ECO:0007669"/>
    <property type="project" value="UniProtKB-EC"/>
</dbReference>
<comment type="catalytic activity">
    <reaction evidence="12">
        <text>Preferential cleavage: (Ac)2-L-Lys-D-Ala-|-D-Ala. Also transpeptidation of peptidyl-alanyl moieties that are N-acyl substituents of D-alanine.</text>
        <dbReference type="EC" id="3.4.16.4"/>
    </reaction>
</comment>
<evidence type="ECO:0000256" key="14">
    <source>
        <dbReference type="PIRSR" id="PIRSR618044-2"/>
    </source>
</evidence>
<evidence type="ECO:0000256" key="16">
    <source>
        <dbReference type="SAM" id="SignalP"/>
    </source>
</evidence>
<dbReference type="InterPro" id="IPR018044">
    <property type="entry name" value="Peptidase_S11"/>
</dbReference>
<evidence type="ECO:0000256" key="8">
    <source>
        <dbReference type="ARBA" id="ARBA00022801"/>
    </source>
</evidence>
<reference evidence="18" key="1">
    <citation type="submission" date="2020-10" db="EMBL/GenBank/DDBJ databases">
        <authorList>
            <person name="Gilroy R."/>
        </authorList>
    </citation>
    <scope>NUCLEOTIDE SEQUENCE</scope>
    <source>
        <strain evidence="18">ChiSxjej1B13-7958</strain>
    </source>
</reference>
<evidence type="ECO:0000313" key="19">
    <source>
        <dbReference type="Proteomes" id="UP000824242"/>
    </source>
</evidence>
<evidence type="ECO:0000256" key="12">
    <source>
        <dbReference type="ARBA" id="ARBA00034000"/>
    </source>
</evidence>
<keyword evidence="6" id="KW-0645">Protease</keyword>
<keyword evidence="8" id="KW-0378">Hydrolase</keyword>
<dbReference type="GO" id="GO:0009252">
    <property type="term" value="P:peptidoglycan biosynthetic process"/>
    <property type="evidence" value="ECO:0007669"/>
    <property type="project" value="UniProtKB-KW"/>
</dbReference>
<dbReference type="PANTHER" id="PTHR21581">
    <property type="entry name" value="D-ALANYL-D-ALANINE CARBOXYPEPTIDASE"/>
    <property type="match status" value="1"/>
</dbReference>
<evidence type="ECO:0000256" key="10">
    <source>
        <dbReference type="ARBA" id="ARBA00022984"/>
    </source>
</evidence>
<evidence type="ECO:0000313" key="18">
    <source>
        <dbReference type="EMBL" id="HIR48339.1"/>
    </source>
</evidence>
<proteinExistence type="inferred from homology"/>
<evidence type="ECO:0000256" key="3">
    <source>
        <dbReference type="ARBA" id="ARBA00007164"/>
    </source>
</evidence>
<dbReference type="InterPro" id="IPR012907">
    <property type="entry name" value="Peptidase_S11_C"/>
</dbReference>
<dbReference type="PRINTS" id="PR00725">
    <property type="entry name" value="DADACBPTASE1"/>
</dbReference>
<feature type="active site" description="Acyl-ester intermediate" evidence="13">
    <location>
        <position position="62"/>
    </location>
</feature>
<dbReference type="SUPFAM" id="SSF69189">
    <property type="entry name" value="Penicillin-binding protein associated domain"/>
    <property type="match status" value="1"/>
</dbReference>
<reference evidence="18" key="2">
    <citation type="journal article" date="2021" name="PeerJ">
        <title>Extensive microbial diversity within the chicken gut microbiome revealed by metagenomics and culture.</title>
        <authorList>
            <person name="Gilroy R."/>
            <person name="Ravi A."/>
            <person name="Getino M."/>
            <person name="Pursley I."/>
            <person name="Horton D.L."/>
            <person name="Alikhan N.F."/>
            <person name="Baker D."/>
            <person name="Gharbi K."/>
            <person name="Hall N."/>
            <person name="Watson M."/>
            <person name="Adriaenssens E.M."/>
            <person name="Foster-Nyarko E."/>
            <person name="Jarju S."/>
            <person name="Secka A."/>
            <person name="Antonio M."/>
            <person name="Oren A."/>
            <person name="Chaudhuri R.R."/>
            <person name="La Ragione R."/>
            <person name="Hildebrand F."/>
            <person name="Pallen M.J."/>
        </authorList>
    </citation>
    <scope>NUCLEOTIDE SEQUENCE</scope>
    <source>
        <strain evidence="18">ChiSxjej1B13-7958</strain>
    </source>
</reference>
<dbReference type="EC" id="3.4.16.4" evidence="4"/>
<keyword evidence="11" id="KW-0961">Cell wall biogenesis/degradation</keyword>
<feature type="domain" description="Peptidase S11 D-Ala-D-Ala carboxypeptidase A C-terminal" evidence="17">
    <location>
        <begin position="266"/>
        <end position="358"/>
    </location>
</feature>
<dbReference type="SUPFAM" id="SSF56601">
    <property type="entry name" value="beta-lactamase/transpeptidase-like"/>
    <property type="match status" value="1"/>
</dbReference>
<feature type="chain" id="PRO_5038810793" description="serine-type D-Ala-D-Ala carboxypeptidase" evidence="16">
    <location>
        <begin position="25"/>
        <end position="376"/>
    </location>
</feature>
<dbReference type="GO" id="GO:0006508">
    <property type="term" value="P:proteolysis"/>
    <property type="evidence" value="ECO:0007669"/>
    <property type="project" value="UniProtKB-KW"/>
</dbReference>
<accession>A0A9D1APU0</accession>
<dbReference type="Proteomes" id="UP000824242">
    <property type="component" value="Unassembled WGS sequence"/>
</dbReference>
<evidence type="ECO:0000256" key="1">
    <source>
        <dbReference type="ARBA" id="ARBA00003217"/>
    </source>
</evidence>
<dbReference type="InterPro" id="IPR015956">
    <property type="entry name" value="Peniciliin-bd_prot_C_sf"/>
</dbReference>
<feature type="binding site" evidence="14">
    <location>
        <position position="222"/>
    </location>
    <ligand>
        <name>substrate</name>
    </ligand>
</feature>
<keyword evidence="9" id="KW-0133">Cell shape</keyword>
<evidence type="ECO:0000256" key="9">
    <source>
        <dbReference type="ARBA" id="ARBA00022960"/>
    </source>
</evidence>
<dbReference type="GO" id="GO:0071555">
    <property type="term" value="P:cell wall organization"/>
    <property type="evidence" value="ECO:0007669"/>
    <property type="project" value="UniProtKB-KW"/>
</dbReference>
<protein>
    <recommendedName>
        <fullName evidence="4">serine-type D-Ala-D-Ala carboxypeptidase</fullName>
        <ecNumber evidence="4">3.4.16.4</ecNumber>
    </recommendedName>
</protein>
<evidence type="ECO:0000256" key="15">
    <source>
        <dbReference type="RuleBase" id="RU004016"/>
    </source>
</evidence>
<dbReference type="Pfam" id="PF07943">
    <property type="entry name" value="PBP5_C"/>
    <property type="match status" value="1"/>
</dbReference>
<evidence type="ECO:0000256" key="6">
    <source>
        <dbReference type="ARBA" id="ARBA00022670"/>
    </source>
</evidence>
<keyword evidence="10" id="KW-0573">Peptidoglycan synthesis</keyword>
<feature type="signal peptide" evidence="16">
    <location>
        <begin position="1"/>
        <end position="24"/>
    </location>
</feature>
<sequence>MIKKIICCFGAVCLLLWSGVPAQAQENMPEPSVSAASAILIEAETGRVLFSKNAEEQRAMASTTKIMTALLTLEQEDREVAITADMIAVEGSSMGLRDGDRLTLHGLAAGMLSVSGNDAANAAAILIDGSLSAFADRMNRRAQELGLEHTHFVTPSGLDAEGHYTTASDLAALACAALENEAFRELTSSRQTSVSFLEPAETRTYQNHNKLLTMLDGCIGVKTGYTKQAGRCLVSAAEQNGIRLVAVTLYAPDDWNDHLAMMEYGFSRVKRFGTPETPFSGSLPVTGGITEEVPVYGEQETGAPLLTEEADRVVRRVELPRFLYAPVQEGGAVGRVTYWLDGDPLASFPLYAGGDVPCREMKPGFWEKIAAFFGWK</sequence>
<evidence type="ECO:0000259" key="17">
    <source>
        <dbReference type="SMART" id="SM00936"/>
    </source>
</evidence>
<evidence type="ECO:0000256" key="2">
    <source>
        <dbReference type="ARBA" id="ARBA00004752"/>
    </source>
</evidence>
<comment type="similarity">
    <text evidence="3 15">Belongs to the peptidase S11 family.</text>
</comment>
<evidence type="ECO:0000256" key="11">
    <source>
        <dbReference type="ARBA" id="ARBA00023316"/>
    </source>
</evidence>
<feature type="active site" description="Proton acceptor" evidence="13">
    <location>
        <position position="65"/>
    </location>
</feature>
<name>A0A9D1APU0_9FIRM</name>
<dbReference type="EMBL" id="DVGZ01000130">
    <property type="protein sequence ID" value="HIR48339.1"/>
    <property type="molecule type" value="Genomic_DNA"/>
</dbReference>
<evidence type="ECO:0000256" key="13">
    <source>
        <dbReference type="PIRSR" id="PIRSR618044-1"/>
    </source>
</evidence>
<keyword evidence="5 18" id="KW-0121">Carboxypeptidase</keyword>
<dbReference type="Gene3D" id="2.60.410.10">
    <property type="entry name" value="D-Ala-D-Ala carboxypeptidase, C-terminal domain"/>
    <property type="match status" value="1"/>
</dbReference>
<evidence type="ECO:0000256" key="4">
    <source>
        <dbReference type="ARBA" id="ARBA00012448"/>
    </source>
</evidence>
<comment type="function">
    <text evidence="1">Removes C-terminal D-alanyl residues from sugar-peptide cell wall precursors.</text>
</comment>
<comment type="pathway">
    <text evidence="2">Cell wall biogenesis; peptidoglycan biosynthesis.</text>
</comment>
<dbReference type="AlphaFoldDB" id="A0A9D1APU0"/>
<dbReference type="InterPro" id="IPR001967">
    <property type="entry name" value="Peptidase_S11_N"/>
</dbReference>
<dbReference type="InterPro" id="IPR012338">
    <property type="entry name" value="Beta-lactam/transpept-like"/>
</dbReference>
<dbReference type="GO" id="GO:0008360">
    <property type="term" value="P:regulation of cell shape"/>
    <property type="evidence" value="ECO:0007669"/>
    <property type="project" value="UniProtKB-KW"/>
</dbReference>
<feature type="active site" evidence="13">
    <location>
        <position position="115"/>
    </location>
</feature>
<evidence type="ECO:0000256" key="5">
    <source>
        <dbReference type="ARBA" id="ARBA00022645"/>
    </source>
</evidence>
<dbReference type="InterPro" id="IPR037167">
    <property type="entry name" value="Peptidase_S11_C_sf"/>
</dbReference>
<dbReference type="Gene3D" id="3.40.710.10">
    <property type="entry name" value="DD-peptidase/beta-lactamase superfamily"/>
    <property type="match status" value="1"/>
</dbReference>
<evidence type="ECO:0000256" key="7">
    <source>
        <dbReference type="ARBA" id="ARBA00022729"/>
    </source>
</evidence>
<comment type="caution">
    <text evidence="18">The sequence shown here is derived from an EMBL/GenBank/DDBJ whole genome shotgun (WGS) entry which is preliminary data.</text>
</comment>
<dbReference type="Pfam" id="PF00768">
    <property type="entry name" value="Peptidase_S11"/>
    <property type="match status" value="1"/>
</dbReference>